<dbReference type="GO" id="GO:0008320">
    <property type="term" value="F:protein transmembrane transporter activity"/>
    <property type="evidence" value="ECO:0007669"/>
    <property type="project" value="UniProtKB-UniRule"/>
</dbReference>
<comment type="subcellular location">
    <subcellularLocation>
        <location evidence="1 9">Mitochondrion inner membrane</location>
        <topology evidence="1 9">Multi-pass membrane protein</topology>
    </subcellularLocation>
</comment>
<keyword evidence="9" id="KW-0813">Transport</keyword>
<comment type="similarity">
    <text evidence="2 9">Belongs to the Tim17/Tim22/Tim23 family.</text>
</comment>
<evidence type="ECO:0000256" key="2">
    <source>
        <dbReference type="ARBA" id="ARBA00008444"/>
    </source>
</evidence>
<name>A0A0U1LXD7_TALIS</name>
<evidence type="ECO:0000256" key="6">
    <source>
        <dbReference type="ARBA" id="ARBA00022989"/>
    </source>
</evidence>
<keyword evidence="6" id="KW-1133">Transmembrane helix</keyword>
<reference evidence="11 12" key="1">
    <citation type="submission" date="2015-04" db="EMBL/GenBank/DDBJ databases">
        <authorList>
            <person name="Syromyatnikov M.Y."/>
            <person name="Popov V.N."/>
        </authorList>
    </citation>
    <scope>NUCLEOTIDE SEQUENCE [LARGE SCALE GENOMIC DNA]</scope>
    <source>
        <strain evidence="11">WF-38-12</strain>
    </source>
</reference>
<evidence type="ECO:0000256" key="10">
    <source>
        <dbReference type="SAM" id="MobiDB-lite"/>
    </source>
</evidence>
<dbReference type="OrthoDB" id="75343at2759"/>
<protein>
    <recommendedName>
        <fullName evidence="3 9">Mitochondrial import inner membrane translocase subunit TIM22</fullName>
    </recommendedName>
</protein>
<evidence type="ECO:0000256" key="7">
    <source>
        <dbReference type="ARBA" id="ARBA00023128"/>
    </source>
</evidence>
<dbReference type="Proteomes" id="UP000054383">
    <property type="component" value="Unassembled WGS sequence"/>
</dbReference>
<keyword evidence="5 9" id="KW-0999">Mitochondrion inner membrane</keyword>
<dbReference type="InterPro" id="IPR039175">
    <property type="entry name" value="TIM22"/>
</dbReference>
<dbReference type="STRING" id="28573.A0A0U1LXD7"/>
<keyword evidence="8" id="KW-0472">Membrane</keyword>
<evidence type="ECO:0000256" key="4">
    <source>
        <dbReference type="ARBA" id="ARBA00022692"/>
    </source>
</evidence>
<dbReference type="PANTHER" id="PTHR14110">
    <property type="entry name" value="MITOCHONDRIAL IMPORT INNER MEMBRANE TRANSLOCASE SUBUNIT TIM22"/>
    <property type="match status" value="1"/>
</dbReference>
<organism evidence="11 12">
    <name type="scientific">Talaromyces islandicus</name>
    <name type="common">Penicillium islandicum</name>
    <dbReference type="NCBI Taxonomy" id="28573"/>
    <lineage>
        <taxon>Eukaryota</taxon>
        <taxon>Fungi</taxon>
        <taxon>Dikarya</taxon>
        <taxon>Ascomycota</taxon>
        <taxon>Pezizomycotina</taxon>
        <taxon>Eurotiomycetes</taxon>
        <taxon>Eurotiomycetidae</taxon>
        <taxon>Eurotiales</taxon>
        <taxon>Trichocomaceae</taxon>
        <taxon>Talaromyces</taxon>
        <taxon>Talaromyces sect. Islandici</taxon>
    </lineage>
</organism>
<keyword evidence="9" id="KW-0653">Protein transport</keyword>
<evidence type="ECO:0000313" key="12">
    <source>
        <dbReference type="Proteomes" id="UP000054383"/>
    </source>
</evidence>
<dbReference type="GO" id="GO:0042721">
    <property type="term" value="C:TIM22 mitochondrial import inner membrane insertion complex"/>
    <property type="evidence" value="ECO:0007669"/>
    <property type="project" value="UniProtKB-UniRule"/>
</dbReference>
<dbReference type="Pfam" id="PF02466">
    <property type="entry name" value="Tim17"/>
    <property type="match status" value="1"/>
</dbReference>
<comment type="subunit">
    <text evidence="9">Component of the TIM22 complex.</text>
</comment>
<evidence type="ECO:0000256" key="3">
    <source>
        <dbReference type="ARBA" id="ARBA00020722"/>
    </source>
</evidence>
<dbReference type="EMBL" id="CVMT01000003">
    <property type="protein sequence ID" value="CRG87476.1"/>
    <property type="molecule type" value="Genomic_DNA"/>
</dbReference>
<evidence type="ECO:0000256" key="5">
    <source>
        <dbReference type="ARBA" id="ARBA00022792"/>
    </source>
</evidence>
<evidence type="ECO:0000256" key="8">
    <source>
        <dbReference type="ARBA" id="ARBA00023136"/>
    </source>
</evidence>
<accession>A0A0U1LXD7</accession>
<proteinExistence type="inferred from homology"/>
<keyword evidence="4" id="KW-0812">Transmembrane</keyword>
<keyword evidence="9" id="KW-0811">Translocation</keyword>
<dbReference type="GO" id="GO:0045039">
    <property type="term" value="P:protein insertion into mitochondrial inner membrane"/>
    <property type="evidence" value="ECO:0007669"/>
    <property type="project" value="UniProtKB-UniRule"/>
</dbReference>
<gene>
    <name evidence="11" type="ORF">PISL3812_04494</name>
</gene>
<evidence type="ECO:0000313" key="11">
    <source>
        <dbReference type="EMBL" id="CRG87476.1"/>
    </source>
</evidence>
<evidence type="ECO:0000256" key="1">
    <source>
        <dbReference type="ARBA" id="ARBA00004448"/>
    </source>
</evidence>
<comment type="function">
    <text evidence="9">Essential core component of the TIM22 complex, a complex that mediates the import and insertion of multi-pass transmembrane proteins into the mitochondrial inner membrane. In the TIM22 complex, it constitutes the voltage-activated and signal-gated channel. Forms a twin-pore translocase that uses the membrane potential as external driving force in 2 voltage-dependent steps.</text>
</comment>
<evidence type="ECO:0000256" key="9">
    <source>
        <dbReference type="RuleBase" id="RU367038"/>
    </source>
</evidence>
<dbReference type="GO" id="GO:0005198">
    <property type="term" value="F:structural molecule activity"/>
    <property type="evidence" value="ECO:0007669"/>
    <property type="project" value="EnsemblFungi"/>
</dbReference>
<feature type="region of interest" description="Disordered" evidence="10">
    <location>
        <begin position="1"/>
        <end position="22"/>
    </location>
</feature>
<dbReference type="GO" id="GO:0030943">
    <property type="term" value="F:mitochondrion targeting sequence binding"/>
    <property type="evidence" value="ECO:0007669"/>
    <property type="project" value="EnsemblFungi"/>
</dbReference>
<keyword evidence="12" id="KW-1185">Reference proteome</keyword>
<dbReference type="OMA" id="VNPNMAD"/>
<sequence length="176" mass="18213">MSIPGMPPFGAAGAGGNPQMQGLSEQEQKMVKMMNGISESCPLKVAMSGVGGFVLGGGFGFFTAAMAYDTPLTATGQEVNNLPWRQQVKHGFKDIGTRAYSSAKNFGYIGAVYAAAECTIEGLRAKNDITNHVAAGCITGAWLGRNAGPQAAAAGCVGFAAFSTAIEAYMRMPSEE</sequence>
<dbReference type="AlphaFoldDB" id="A0A0U1LXD7"/>
<dbReference type="PANTHER" id="PTHR14110:SF0">
    <property type="entry name" value="MITOCHONDRIAL IMPORT INNER MEMBRANE TRANSLOCASE SUBUNIT TIM22"/>
    <property type="match status" value="1"/>
</dbReference>
<keyword evidence="7 9" id="KW-0496">Mitochondrion</keyword>